<organism evidence="4 5">
    <name type="scientific">Epibacterium ulvae</name>
    <dbReference type="NCBI Taxonomy" id="1156985"/>
    <lineage>
        <taxon>Bacteria</taxon>
        <taxon>Pseudomonadati</taxon>
        <taxon>Pseudomonadota</taxon>
        <taxon>Alphaproteobacteria</taxon>
        <taxon>Rhodobacterales</taxon>
        <taxon>Roseobacteraceae</taxon>
        <taxon>Epibacterium</taxon>
    </lineage>
</organism>
<dbReference type="PANTHER" id="PTHR21461">
    <property type="entry name" value="GLYCOSYLTRANSFERASE FAMILY 92 PROTEIN"/>
    <property type="match status" value="1"/>
</dbReference>
<dbReference type="InterPro" id="IPR029044">
    <property type="entry name" value="Nucleotide-diphossugar_trans"/>
</dbReference>
<evidence type="ECO:0000313" key="4">
    <source>
        <dbReference type="EMBL" id="SCZ63289.1"/>
    </source>
</evidence>
<dbReference type="PANTHER" id="PTHR21461:SF69">
    <property type="entry name" value="GLYCOSYLTRANSFERASE FAMILY 92 PROTEIN"/>
    <property type="match status" value="1"/>
</dbReference>
<keyword evidence="2" id="KW-0812">Transmembrane</keyword>
<sequence>MKVNLHIGLERSATTVVQRQLAHNRARLSDSGILYPESPGALNHIRLFMAVSDPDAVCNLRANRGFASPARQRQLREALQDKLAQELSSTKPDVLLLSALQLGTCLHRESELVRLKDLLSPFASGFKIIAHVSDPAHMLRNHYAEQVLEGRAASLARDLDLVGEKDWRAACLATWHQMTPALGQYSEVQGAPFWLDFSALAAQWQSVFGQDAVEFHRGLGARTLNAEVRQNLCRPLISNLDLIDTDPALPDLPSAAWLSRARQINTQLLQITAQRKEAFPRKDWRALLSKVSVAGDAMDMHGLTVISKAFHSANLAFAQAHKTLPVETFDYTESPRPWQEADPTQGFRPTPYVMAFLDGISPPKSLKQIEISEQARVLMSPLAQKNHAHLQGTPLKPHNKLGTVDETKAAPQYTVMPTRKLPSEQSGRVIVGCMKNEAPYILEWIAHHRSIGVDNFLIYTNDCTDGTDQLLDQLQHLGIVQHRRNDNWKGNSPQQYALNQSLKEPLIKNAEWIIHIDVDEFINVRCGNGTLDDFFDQTPDATHVAMTWRLFGHNNVKSLNNEFVTQQFDHCAPKFCPKPHTVWGFKTMTKNIGAYEKISCHRPNKLIEEKRNQIKWVNGSGRDMTREVINKGWRNSRKSIGYDLLQLNHYALRSAESFLIKRQRGRALHVDRSIGLNYWIRMDWNDHQDITIQRNQARLAAEFGALIADPTVQDLHQAGCQWHAKKAAELQNTPEFSELYKQIQKIKLTSLERASYALALDMES</sequence>
<dbReference type="RefSeq" id="WP_090218330.1">
    <property type="nucleotide sequence ID" value="NZ_FMWG01000005.1"/>
</dbReference>
<reference evidence="4 5" key="1">
    <citation type="submission" date="2016-10" db="EMBL/GenBank/DDBJ databases">
        <authorList>
            <person name="de Groot N.N."/>
        </authorList>
    </citation>
    <scope>NUCLEOTIDE SEQUENCE [LARGE SCALE GENOMIC DNA]</scope>
    <source>
        <strain evidence="4 5">U95</strain>
    </source>
</reference>
<evidence type="ECO:0000256" key="2">
    <source>
        <dbReference type="ARBA" id="ARBA00022692"/>
    </source>
</evidence>
<keyword evidence="5" id="KW-1185">Reference proteome</keyword>
<accession>A0A1G5QQA4</accession>
<evidence type="ECO:0000256" key="3">
    <source>
        <dbReference type="ARBA" id="ARBA00022989"/>
    </source>
</evidence>
<dbReference type="EMBL" id="FMWG01000005">
    <property type="protein sequence ID" value="SCZ63289.1"/>
    <property type="molecule type" value="Genomic_DNA"/>
</dbReference>
<dbReference type="OrthoDB" id="4964299at2"/>
<protein>
    <submittedName>
        <fullName evidence="4">Glycosyl transferase family 2</fullName>
    </submittedName>
</protein>
<dbReference type="GO" id="GO:0016020">
    <property type="term" value="C:membrane"/>
    <property type="evidence" value="ECO:0007669"/>
    <property type="project" value="UniProtKB-SubCell"/>
</dbReference>
<dbReference type="Pfam" id="PF13704">
    <property type="entry name" value="Glyco_tranf_2_4"/>
    <property type="match status" value="1"/>
</dbReference>
<dbReference type="GO" id="GO:0005737">
    <property type="term" value="C:cytoplasm"/>
    <property type="evidence" value="ECO:0007669"/>
    <property type="project" value="TreeGrafter"/>
</dbReference>
<keyword evidence="3" id="KW-0472">Membrane</keyword>
<evidence type="ECO:0000313" key="5">
    <source>
        <dbReference type="Proteomes" id="UP000198767"/>
    </source>
</evidence>
<dbReference type="GO" id="GO:0016757">
    <property type="term" value="F:glycosyltransferase activity"/>
    <property type="evidence" value="ECO:0007669"/>
    <property type="project" value="TreeGrafter"/>
</dbReference>
<keyword evidence="3" id="KW-1133">Transmembrane helix</keyword>
<evidence type="ECO:0000256" key="1">
    <source>
        <dbReference type="ARBA" id="ARBA00004167"/>
    </source>
</evidence>
<name>A0A1G5QQA4_9RHOB</name>
<proteinExistence type="predicted"/>
<gene>
    <name evidence="4" type="ORF">SAMN04488118_10548</name>
</gene>
<keyword evidence="4" id="KW-0808">Transferase</keyword>
<dbReference type="STRING" id="1156985.SAMN04488118_10548"/>
<dbReference type="SUPFAM" id="SSF53448">
    <property type="entry name" value="Nucleotide-diphospho-sugar transferases"/>
    <property type="match status" value="1"/>
</dbReference>
<comment type="subcellular location">
    <subcellularLocation>
        <location evidence="1">Membrane</location>
        <topology evidence="1">Single-pass membrane protein</topology>
    </subcellularLocation>
</comment>
<dbReference type="AlphaFoldDB" id="A0A1G5QQA4"/>
<dbReference type="Proteomes" id="UP000198767">
    <property type="component" value="Unassembled WGS sequence"/>
</dbReference>